<reference evidence="1 2" key="1">
    <citation type="submission" date="2019-02" db="EMBL/GenBank/DDBJ databases">
        <title>The genomic architecture of introgression among sibling species of bacteria.</title>
        <authorList>
            <person name="Cavassim M.I.A."/>
            <person name="Moeskjaer S."/>
            <person name="Moslemi C."/>
            <person name="Fields B."/>
            <person name="Bachmann A."/>
            <person name="Vilhjalmsson B."/>
            <person name="Schierup M.H."/>
            <person name="Young J.P.W."/>
            <person name="Andersen S.U."/>
        </authorList>
    </citation>
    <scope>NUCLEOTIDE SEQUENCE [LARGE SCALE GENOMIC DNA]</scope>
    <source>
        <strain evidence="1 2">SM151B</strain>
    </source>
</reference>
<dbReference type="EMBL" id="SIPS01000001">
    <property type="protein sequence ID" value="TAW29428.1"/>
    <property type="molecule type" value="Genomic_DNA"/>
</dbReference>
<dbReference type="Proteomes" id="UP000292036">
    <property type="component" value="Unassembled WGS sequence"/>
</dbReference>
<comment type="caution">
    <text evidence="1">The sequence shown here is derived from an EMBL/GenBank/DDBJ whole genome shotgun (WGS) entry which is preliminary data.</text>
</comment>
<evidence type="ECO:0000313" key="1">
    <source>
        <dbReference type="EMBL" id="TAW29428.1"/>
    </source>
</evidence>
<accession>A0ABD7PQD0</accession>
<dbReference type="RefSeq" id="WP_130705395.1">
    <property type="nucleotide sequence ID" value="NZ_JAAXFE010000010.1"/>
</dbReference>
<organism evidence="1 2">
    <name type="scientific">Rhizobium leguminosarum</name>
    <dbReference type="NCBI Taxonomy" id="384"/>
    <lineage>
        <taxon>Bacteria</taxon>
        <taxon>Pseudomonadati</taxon>
        <taxon>Pseudomonadota</taxon>
        <taxon>Alphaproteobacteria</taxon>
        <taxon>Hyphomicrobiales</taxon>
        <taxon>Rhizobiaceae</taxon>
        <taxon>Rhizobium/Agrobacterium group</taxon>
        <taxon>Rhizobium</taxon>
    </lineage>
</organism>
<protein>
    <submittedName>
        <fullName evidence="1">Uncharacterized protein</fullName>
    </submittedName>
</protein>
<sequence>MSSIFLKDEALNRSPAIVGFEIARYLKKSGRQRVSIFDVVDQFKRETWFSSNSFLYGLTFLYSVGLVDFDEPYLICRDAN</sequence>
<name>A0ABD7PQD0_RHILE</name>
<proteinExistence type="predicted"/>
<dbReference type="AlphaFoldDB" id="A0ABD7PQD0"/>
<evidence type="ECO:0000313" key="2">
    <source>
        <dbReference type="Proteomes" id="UP000292036"/>
    </source>
</evidence>
<gene>
    <name evidence="1" type="ORF">ELI19_07945</name>
</gene>